<evidence type="ECO:0000259" key="2">
    <source>
        <dbReference type="PROSITE" id="PS50006"/>
    </source>
</evidence>
<dbReference type="AlphaFoldDB" id="A0A4R2ICQ9"/>
<dbReference type="Proteomes" id="UP000294862">
    <property type="component" value="Unassembled WGS sequence"/>
</dbReference>
<keyword evidence="4" id="KW-1185">Reference proteome</keyword>
<dbReference type="Gene3D" id="2.60.200.20">
    <property type="match status" value="2"/>
</dbReference>
<dbReference type="RefSeq" id="WP_131995123.1">
    <property type="nucleotide sequence ID" value="NZ_JACGXM010000011.1"/>
</dbReference>
<sequence length="261" mass="27215">MKLVFPGGEHVPVELTDGARTLGSGSDCSIVLKGEGVAARHCEVLVKAGNASIRPLDAQAATVLNGRQVTAATPIKDGDLLVLGRVGVSVVGERKPAVAPAAKHEPVDDRTRVRTALPRYLLRGVSGATLGKTFAVTDNAVIGRQPDCDIPIPAEEVSRHHARLKVTAEGVLVEDMGSANGTYINDKRTQSGLLKPGEELRLDTVRFLLITPGMDARQQSAGARVEEPKGRKGGSSGAMIAIGVVVAAVVLAAVLHFAGMF</sequence>
<evidence type="ECO:0000256" key="1">
    <source>
        <dbReference type="SAM" id="Phobius"/>
    </source>
</evidence>
<evidence type="ECO:0000313" key="3">
    <source>
        <dbReference type="EMBL" id="TCO42057.1"/>
    </source>
</evidence>
<feature type="transmembrane region" description="Helical" evidence="1">
    <location>
        <begin position="238"/>
        <end position="258"/>
    </location>
</feature>
<evidence type="ECO:0000313" key="4">
    <source>
        <dbReference type="Proteomes" id="UP000294862"/>
    </source>
</evidence>
<name>A0A4R2ICQ9_9GAMM</name>
<keyword evidence="1" id="KW-1133">Transmembrane helix</keyword>
<dbReference type="EMBL" id="SLWQ01000002">
    <property type="protein sequence ID" value="TCO42057.1"/>
    <property type="molecule type" value="Genomic_DNA"/>
</dbReference>
<accession>A0A4R2ICQ9</accession>
<gene>
    <name evidence="3" type="ORF">EV148_102416</name>
</gene>
<keyword evidence="1" id="KW-0812">Transmembrane</keyword>
<dbReference type="InterPro" id="IPR008984">
    <property type="entry name" value="SMAD_FHA_dom_sf"/>
</dbReference>
<reference evidence="3 4" key="1">
    <citation type="journal article" date="2015" name="Stand. Genomic Sci.">
        <title>Genomic Encyclopedia of Bacterial and Archaeal Type Strains, Phase III: the genomes of soil and plant-associated and newly described type strains.</title>
        <authorList>
            <person name="Whitman W.B."/>
            <person name="Woyke T."/>
            <person name="Klenk H.P."/>
            <person name="Zhou Y."/>
            <person name="Lilburn T.G."/>
            <person name="Beck B.J."/>
            <person name="De Vos P."/>
            <person name="Vandamme P."/>
            <person name="Eisen J.A."/>
            <person name="Garrity G."/>
            <person name="Hugenholtz P."/>
            <person name="Kyrpides N.C."/>
        </authorList>
    </citation>
    <scope>NUCLEOTIDE SEQUENCE [LARGE SCALE GENOMIC DNA]</scope>
    <source>
        <strain evidence="3 4">A3</strain>
    </source>
</reference>
<dbReference type="CDD" id="cd00060">
    <property type="entry name" value="FHA"/>
    <property type="match status" value="2"/>
</dbReference>
<dbReference type="Pfam" id="PF00498">
    <property type="entry name" value="FHA"/>
    <property type="match status" value="2"/>
</dbReference>
<dbReference type="InterPro" id="IPR000253">
    <property type="entry name" value="FHA_dom"/>
</dbReference>
<dbReference type="SMART" id="SM00240">
    <property type="entry name" value="FHA"/>
    <property type="match status" value="2"/>
</dbReference>
<dbReference type="InterPro" id="IPR050923">
    <property type="entry name" value="Cell_Proc_Reg/RNA_Proc"/>
</dbReference>
<feature type="domain" description="FHA" evidence="2">
    <location>
        <begin position="140"/>
        <end position="189"/>
    </location>
</feature>
<protein>
    <submittedName>
        <fullName evidence="3">Type III secretion system (T3SS) inner membrane Yop/YscD-like protein</fullName>
    </submittedName>
</protein>
<dbReference type="PANTHER" id="PTHR23308">
    <property type="entry name" value="NUCLEAR INHIBITOR OF PROTEIN PHOSPHATASE-1"/>
    <property type="match status" value="1"/>
</dbReference>
<dbReference type="OrthoDB" id="9815482at2"/>
<keyword evidence="1" id="KW-0472">Membrane</keyword>
<dbReference type="PROSITE" id="PS50006">
    <property type="entry name" value="FHA_DOMAIN"/>
    <property type="match status" value="2"/>
</dbReference>
<organism evidence="3 4">
    <name type="scientific">Dokdonella fugitiva</name>
    <dbReference type="NCBI Taxonomy" id="328517"/>
    <lineage>
        <taxon>Bacteria</taxon>
        <taxon>Pseudomonadati</taxon>
        <taxon>Pseudomonadota</taxon>
        <taxon>Gammaproteobacteria</taxon>
        <taxon>Lysobacterales</taxon>
        <taxon>Rhodanobacteraceae</taxon>
        <taxon>Dokdonella</taxon>
    </lineage>
</organism>
<feature type="domain" description="FHA" evidence="2">
    <location>
        <begin position="20"/>
        <end position="69"/>
    </location>
</feature>
<dbReference type="SUPFAM" id="SSF49879">
    <property type="entry name" value="SMAD/FHA domain"/>
    <property type="match status" value="2"/>
</dbReference>
<proteinExistence type="predicted"/>
<comment type="caution">
    <text evidence="3">The sequence shown here is derived from an EMBL/GenBank/DDBJ whole genome shotgun (WGS) entry which is preliminary data.</text>
</comment>